<dbReference type="GO" id="GO:0004714">
    <property type="term" value="F:transmembrane receptor protein tyrosine kinase activity"/>
    <property type="evidence" value="ECO:0007669"/>
    <property type="project" value="InterPro"/>
</dbReference>
<dbReference type="EMBL" id="JAUJYO010000011">
    <property type="protein sequence ID" value="KAK1303589.1"/>
    <property type="molecule type" value="Genomic_DNA"/>
</dbReference>
<dbReference type="Pfam" id="PF07714">
    <property type="entry name" value="PK_Tyr_Ser-Thr"/>
    <property type="match status" value="1"/>
</dbReference>
<feature type="transmembrane region" description="Helical" evidence="9">
    <location>
        <begin position="91"/>
        <end position="113"/>
    </location>
</feature>
<dbReference type="PROSITE" id="PS50011">
    <property type="entry name" value="PROTEIN_KINASE_DOM"/>
    <property type="match status" value="1"/>
</dbReference>
<feature type="region of interest" description="Disordered" evidence="8">
    <location>
        <begin position="64"/>
        <end position="89"/>
    </location>
</feature>
<dbReference type="Gene3D" id="3.30.200.20">
    <property type="entry name" value="Phosphorylase Kinase, domain 1"/>
    <property type="match status" value="1"/>
</dbReference>
<keyword evidence="2" id="KW-0808">Transferase</keyword>
<keyword evidence="9" id="KW-0472">Membrane</keyword>
<feature type="compositionally biased region" description="Low complexity" evidence="8">
    <location>
        <begin position="12"/>
        <end position="28"/>
    </location>
</feature>
<evidence type="ECO:0000256" key="5">
    <source>
        <dbReference type="ARBA" id="ARBA00022840"/>
    </source>
</evidence>
<keyword evidence="12" id="KW-1185">Reference proteome</keyword>
<reference evidence="11" key="2">
    <citation type="submission" date="2023-06" db="EMBL/GenBank/DDBJ databases">
        <authorList>
            <person name="Ma L."/>
            <person name="Liu K.-W."/>
            <person name="Li Z."/>
            <person name="Hsiao Y.-Y."/>
            <person name="Qi Y."/>
            <person name="Fu T."/>
            <person name="Tang G."/>
            <person name="Zhang D."/>
            <person name="Sun W.-H."/>
            <person name="Liu D.-K."/>
            <person name="Li Y."/>
            <person name="Chen G.-Z."/>
            <person name="Liu X.-D."/>
            <person name="Liao X.-Y."/>
            <person name="Jiang Y.-T."/>
            <person name="Yu X."/>
            <person name="Hao Y."/>
            <person name="Huang J."/>
            <person name="Zhao X.-W."/>
            <person name="Ke S."/>
            <person name="Chen Y.-Y."/>
            <person name="Wu W.-L."/>
            <person name="Hsu J.-L."/>
            <person name="Lin Y.-F."/>
            <person name="Huang M.-D."/>
            <person name="Li C.-Y."/>
            <person name="Huang L."/>
            <person name="Wang Z.-W."/>
            <person name="Zhao X."/>
            <person name="Zhong W.-Y."/>
            <person name="Peng D.-H."/>
            <person name="Ahmad S."/>
            <person name="Lan S."/>
            <person name="Zhang J.-S."/>
            <person name="Tsai W.-C."/>
            <person name="Van De Peer Y."/>
            <person name="Liu Z.-J."/>
        </authorList>
    </citation>
    <scope>NUCLEOTIDE SEQUENCE</scope>
    <source>
        <strain evidence="11">CP</strain>
        <tissue evidence="11">Leaves</tissue>
    </source>
</reference>
<dbReference type="Gene3D" id="1.10.510.10">
    <property type="entry name" value="Transferase(Phosphotransferase) domain 1"/>
    <property type="match status" value="1"/>
</dbReference>
<dbReference type="GO" id="GO:0009506">
    <property type="term" value="C:plasmodesma"/>
    <property type="evidence" value="ECO:0007669"/>
    <property type="project" value="TreeGrafter"/>
</dbReference>
<evidence type="ECO:0000313" key="11">
    <source>
        <dbReference type="EMBL" id="KAK1303589.1"/>
    </source>
</evidence>
<dbReference type="InterPro" id="IPR001245">
    <property type="entry name" value="Ser-Thr/Tyr_kinase_cat_dom"/>
</dbReference>
<dbReference type="GO" id="GO:0005524">
    <property type="term" value="F:ATP binding"/>
    <property type="evidence" value="ECO:0007669"/>
    <property type="project" value="UniProtKB-UniRule"/>
</dbReference>
<comment type="similarity">
    <text evidence="7">Belongs to the protein kinase superfamily.</text>
</comment>
<feature type="region of interest" description="Disordered" evidence="8">
    <location>
        <begin position="1"/>
        <end position="49"/>
    </location>
</feature>
<evidence type="ECO:0000256" key="2">
    <source>
        <dbReference type="ARBA" id="ARBA00022679"/>
    </source>
</evidence>
<feature type="compositionally biased region" description="Basic and acidic residues" evidence="8">
    <location>
        <begin position="38"/>
        <end position="49"/>
    </location>
</feature>
<gene>
    <name evidence="11" type="primary">FER</name>
    <name evidence="11" type="ORF">QJS10_CPB11g02270</name>
</gene>
<evidence type="ECO:0000256" key="6">
    <source>
        <dbReference type="PROSITE-ProRule" id="PRU10141"/>
    </source>
</evidence>
<accession>A0AAV9DQZ9</accession>
<dbReference type="InterPro" id="IPR008271">
    <property type="entry name" value="Ser/Thr_kinase_AS"/>
</dbReference>
<dbReference type="PROSITE" id="PS00107">
    <property type="entry name" value="PROTEIN_KINASE_ATP"/>
    <property type="match status" value="1"/>
</dbReference>
<keyword evidence="9" id="KW-0812">Transmembrane</keyword>
<keyword evidence="11" id="KW-0675">Receptor</keyword>
<keyword evidence="3 6" id="KW-0547">Nucleotide-binding</keyword>
<evidence type="ECO:0000256" key="7">
    <source>
        <dbReference type="RuleBase" id="RU000304"/>
    </source>
</evidence>
<evidence type="ECO:0000256" key="4">
    <source>
        <dbReference type="ARBA" id="ARBA00022777"/>
    </source>
</evidence>
<dbReference type="InterPro" id="IPR000719">
    <property type="entry name" value="Prot_kinase_dom"/>
</dbReference>
<dbReference type="InterPro" id="IPR011009">
    <property type="entry name" value="Kinase-like_dom_sf"/>
</dbReference>
<evidence type="ECO:0000259" key="10">
    <source>
        <dbReference type="PROSITE" id="PS50011"/>
    </source>
</evidence>
<reference evidence="11" key="1">
    <citation type="journal article" date="2023" name="Nat. Commun.">
        <title>Diploid and tetraploid genomes of Acorus and the evolution of monocots.</title>
        <authorList>
            <person name="Ma L."/>
            <person name="Liu K.W."/>
            <person name="Li Z."/>
            <person name="Hsiao Y.Y."/>
            <person name="Qi Y."/>
            <person name="Fu T."/>
            <person name="Tang G.D."/>
            <person name="Zhang D."/>
            <person name="Sun W.H."/>
            <person name="Liu D.K."/>
            <person name="Li Y."/>
            <person name="Chen G.Z."/>
            <person name="Liu X.D."/>
            <person name="Liao X.Y."/>
            <person name="Jiang Y.T."/>
            <person name="Yu X."/>
            <person name="Hao Y."/>
            <person name="Huang J."/>
            <person name="Zhao X.W."/>
            <person name="Ke S."/>
            <person name="Chen Y.Y."/>
            <person name="Wu W.L."/>
            <person name="Hsu J.L."/>
            <person name="Lin Y.F."/>
            <person name="Huang M.D."/>
            <person name="Li C.Y."/>
            <person name="Huang L."/>
            <person name="Wang Z.W."/>
            <person name="Zhao X."/>
            <person name="Zhong W.Y."/>
            <person name="Peng D.H."/>
            <person name="Ahmad S."/>
            <person name="Lan S."/>
            <person name="Zhang J.S."/>
            <person name="Tsai W.C."/>
            <person name="Van de Peer Y."/>
            <person name="Liu Z.J."/>
        </authorList>
    </citation>
    <scope>NUCLEOTIDE SEQUENCE</scope>
    <source>
        <strain evidence="11">CP</strain>
    </source>
</reference>
<dbReference type="PANTHER" id="PTHR27003:SF460">
    <property type="entry name" value="RECEPTOR-LIKE PROTEIN KINASE FERONIA"/>
    <property type="match status" value="1"/>
</dbReference>
<keyword evidence="4 11" id="KW-0418">Kinase</keyword>
<evidence type="ECO:0000256" key="8">
    <source>
        <dbReference type="SAM" id="MobiDB-lite"/>
    </source>
</evidence>
<dbReference type="GO" id="GO:0004674">
    <property type="term" value="F:protein serine/threonine kinase activity"/>
    <property type="evidence" value="ECO:0007669"/>
    <property type="project" value="UniProtKB-KW"/>
</dbReference>
<evidence type="ECO:0000256" key="1">
    <source>
        <dbReference type="ARBA" id="ARBA00022527"/>
    </source>
</evidence>
<name>A0AAV9DQZ9_ACOCL</name>
<comment type="caution">
    <text evidence="11">The sequence shown here is derived from an EMBL/GenBank/DDBJ whole genome shotgun (WGS) entry which is preliminary data.</text>
</comment>
<dbReference type="AlphaFoldDB" id="A0AAV9DQZ9"/>
<evidence type="ECO:0000256" key="3">
    <source>
        <dbReference type="ARBA" id="ARBA00022741"/>
    </source>
</evidence>
<dbReference type="SUPFAM" id="SSF56112">
    <property type="entry name" value="Protein kinase-like (PK-like)"/>
    <property type="match status" value="1"/>
</dbReference>
<evidence type="ECO:0000256" key="9">
    <source>
        <dbReference type="SAM" id="Phobius"/>
    </source>
</evidence>
<dbReference type="FunFam" id="3.30.200.20:FF:000039">
    <property type="entry name" value="receptor-like protein kinase FERONIA"/>
    <property type="match status" value="1"/>
</dbReference>
<feature type="binding site" evidence="6">
    <location>
        <position position="161"/>
    </location>
    <ligand>
        <name>ATP</name>
        <dbReference type="ChEBI" id="CHEBI:30616"/>
    </ligand>
</feature>
<dbReference type="Proteomes" id="UP001180020">
    <property type="component" value="Unassembled WGS sequence"/>
</dbReference>
<feature type="compositionally biased region" description="Polar residues" evidence="8">
    <location>
        <begin position="1"/>
        <end position="11"/>
    </location>
</feature>
<evidence type="ECO:0000313" key="12">
    <source>
        <dbReference type="Proteomes" id="UP001180020"/>
    </source>
</evidence>
<proteinExistence type="inferred from homology"/>
<dbReference type="PROSITE" id="PS00108">
    <property type="entry name" value="PROTEIN_KINASE_ST"/>
    <property type="match status" value="1"/>
</dbReference>
<keyword evidence="5 6" id="KW-0067">ATP-binding</keyword>
<feature type="domain" description="Protein kinase" evidence="10">
    <location>
        <begin position="132"/>
        <end position="306"/>
    </location>
</feature>
<dbReference type="GO" id="GO:0005886">
    <property type="term" value="C:plasma membrane"/>
    <property type="evidence" value="ECO:0007669"/>
    <property type="project" value="TreeGrafter"/>
</dbReference>
<dbReference type="PANTHER" id="PTHR27003">
    <property type="entry name" value="OS07G0166700 PROTEIN"/>
    <property type="match status" value="1"/>
</dbReference>
<keyword evidence="1 7" id="KW-0723">Serine/threonine-protein kinase</keyword>
<dbReference type="InterPro" id="IPR045272">
    <property type="entry name" value="ANXUR1/2-like"/>
</dbReference>
<organism evidence="11 12">
    <name type="scientific">Acorus calamus</name>
    <name type="common">Sweet flag</name>
    <dbReference type="NCBI Taxonomy" id="4465"/>
    <lineage>
        <taxon>Eukaryota</taxon>
        <taxon>Viridiplantae</taxon>
        <taxon>Streptophyta</taxon>
        <taxon>Embryophyta</taxon>
        <taxon>Tracheophyta</taxon>
        <taxon>Spermatophyta</taxon>
        <taxon>Magnoliopsida</taxon>
        <taxon>Liliopsida</taxon>
        <taxon>Acoraceae</taxon>
        <taxon>Acorus</taxon>
    </lineage>
</organism>
<dbReference type="InterPro" id="IPR017441">
    <property type="entry name" value="Protein_kinase_ATP_BS"/>
</dbReference>
<keyword evidence="9" id="KW-1133">Transmembrane helix</keyword>
<protein>
    <submittedName>
        <fullName evidence="11">Receptor-like protein kinase FERONIA</fullName>
    </submittedName>
</protein>
<dbReference type="SMART" id="SM00220">
    <property type="entry name" value="S_TKc"/>
    <property type="match status" value="1"/>
</dbReference>
<sequence length="306" mass="33034">MPTASVRATLQSSWSASTSSNANPATGSMQVPATSPPADHDRRGGSGGDRDIFLQISYVRGTRLSLPPTQTSERSSGGSHGSGSSSKHKSAIIGGVVGGGLLNAGVLLAMWITRFRKPKGTLKEIKTATKDFSESLVIGVGGFGKVYRGEINGGSTCVAIKRGNGLSNQGMREFRTEIDMLSKLRHRHLVSLIGYCNENDEMILVYDYMANGTLRDHLYKTQNPPLSWKQRLEICIGAARGFHYLHIGAKPGIIHRDIKTTNILLDDKWVTKVSDFGLSKAAPEMDCTHLGEICGDRSEMPSRSGD</sequence>